<evidence type="ECO:0000256" key="7">
    <source>
        <dbReference type="HAMAP-Rule" id="MF_00473"/>
    </source>
</evidence>
<evidence type="ECO:0000313" key="9">
    <source>
        <dbReference type="EMBL" id="MFK7160601.1"/>
    </source>
</evidence>
<reference evidence="9 10" key="1">
    <citation type="submission" date="2024-02" db="EMBL/GenBank/DDBJ databases">
        <title>Marinospirillum sp. MEB 164 isolated from Lonar lake sediment.</title>
        <authorList>
            <person name="Joshi A."/>
            <person name="Thite S."/>
        </authorList>
    </citation>
    <scope>NUCLEOTIDE SEQUENCE [LARGE SCALE GENOMIC DNA]</scope>
    <source>
        <strain evidence="9 10">MEB164</strain>
    </source>
</reference>
<keyword evidence="3 7" id="KW-0312">Gluconeogenesis</keyword>
<gene>
    <name evidence="7 9" type="primary">pgi</name>
    <name evidence="9" type="ORF">V6U78_06080</name>
</gene>
<evidence type="ECO:0000256" key="4">
    <source>
        <dbReference type="ARBA" id="ARBA00023152"/>
    </source>
</evidence>
<evidence type="ECO:0000256" key="1">
    <source>
        <dbReference type="ARBA" id="ARBA00004926"/>
    </source>
</evidence>
<dbReference type="CDD" id="cd05015">
    <property type="entry name" value="SIS_PGI_1"/>
    <property type="match status" value="1"/>
</dbReference>
<dbReference type="InterPro" id="IPR001672">
    <property type="entry name" value="G6P_Isomerase"/>
</dbReference>
<evidence type="ECO:0000256" key="8">
    <source>
        <dbReference type="RuleBase" id="RU000612"/>
    </source>
</evidence>
<comment type="similarity">
    <text evidence="2 7 8">Belongs to the GPI family.</text>
</comment>
<keyword evidence="5 7" id="KW-0413">Isomerase</keyword>
<dbReference type="PRINTS" id="PR00662">
    <property type="entry name" value="G6PISOMERASE"/>
</dbReference>
<dbReference type="InterPro" id="IPR018189">
    <property type="entry name" value="Phosphoglucose_isomerase_CS"/>
</dbReference>
<feature type="active site" evidence="7">
    <location>
        <position position="512"/>
    </location>
</feature>
<dbReference type="SUPFAM" id="SSF53697">
    <property type="entry name" value="SIS domain"/>
    <property type="match status" value="1"/>
</dbReference>
<comment type="pathway">
    <text evidence="7">Carbohydrate biosynthesis; gluconeogenesis.</text>
</comment>
<dbReference type="PROSITE" id="PS00765">
    <property type="entry name" value="P_GLUCOSE_ISOMERASE_1"/>
    <property type="match status" value="1"/>
</dbReference>
<dbReference type="PANTHER" id="PTHR11469">
    <property type="entry name" value="GLUCOSE-6-PHOSPHATE ISOMERASE"/>
    <property type="match status" value="1"/>
</dbReference>
<dbReference type="EC" id="5.3.1.9" evidence="7"/>
<evidence type="ECO:0000313" key="10">
    <source>
        <dbReference type="Proteomes" id="UP001621714"/>
    </source>
</evidence>
<feature type="active site" description="Proton donor" evidence="7">
    <location>
        <position position="356"/>
    </location>
</feature>
<comment type="catalytic activity">
    <reaction evidence="6 7 8">
        <text>alpha-D-glucose 6-phosphate = beta-D-fructose 6-phosphate</text>
        <dbReference type="Rhea" id="RHEA:11816"/>
        <dbReference type="ChEBI" id="CHEBI:57634"/>
        <dbReference type="ChEBI" id="CHEBI:58225"/>
        <dbReference type="EC" id="5.3.1.9"/>
    </reaction>
</comment>
<dbReference type="Pfam" id="PF00342">
    <property type="entry name" value="PGI"/>
    <property type="match status" value="1"/>
</dbReference>
<keyword evidence="4 7" id="KW-0324">Glycolysis</keyword>
<dbReference type="Gene3D" id="1.10.1390.10">
    <property type="match status" value="1"/>
</dbReference>
<keyword evidence="7" id="KW-0963">Cytoplasm</keyword>
<dbReference type="InterPro" id="IPR035482">
    <property type="entry name" value="SIS_PGI_2"/>
</dbReference>
<dbReference type="InterPro" id="IPR023096">
    <property type="entry name" value="G6P_Isomerase_C"/>
</dbReference>
<keyword evidence="10" id="KW-1185">Reference proteome</keyword>
<comment type="function">
    <text evidence="7">Catalyzes the reversible isomerization of glucose-6-phosphate to fructose-6-phosphate.</text>
</comment>
<dbReference type="PROSITE" id="PS51463">
    <property type="entry name" value="P_GLUCOSE_ISOMERASE_3"/>
    <property type="match status" value="1"/>
</dbReference>
<proteinExistence type="inferred from homology"/>
<comment type="pathway">
    <text evidence="1 7 8">Carbohydrate degradation; glycolysis; D-glyceraldehyde 3-phosphate and glycerone phosphate from D-glucose: step 2/4.</text>
</comment>
<dbReference type="EMBL" id="JBANFI010000003">
    <property type="protein sequence ID" value="MFK7160601.1"/>
    <property type="molecule type" value="Genomic_DNA"/>
</dbReference>
<dbReference type="RefSeq" id="WP_405338468.1">
    <property type="nucleotide sequence ID" value="NZ_JBANFI010000003.1"/>
</dbReference>
<evidence type="ECO:0000256" key="3">
    <source>
        <dbReference type="ARBA" id="ARBA00022432"/>
    </source>
</evidence>
<sequence length="551" mass="61094">MSRPSWTPEWKALEDLAQQQGALHLKDLCLDRQRFDLFSWRSGALFLDLSKQRLTQETLPALFKLARAQKLEQAIQALLSGAPINTSEQRPALHTALRLPADAELWVEGENVNLAIQASLEKMAQLVERLHQGQWRGVTGHPITDVVNLGVGGSDLGPLMVTHALAEWRPEDIAPLHLHFASTMDGSQLAERLQLLNPETTLFIISSKSFSTIDTLTNAATAKHWLVQHLGQEALVLKQHFIGVSAKAEKMSAWGIDPQHQLTFWDWVGGRYSLWSCIGLPIALQIGMAGFRALLAGAHQMDQHLAQAPLESNLPVLLALAGIWNINFLGMSAQAILPYDGRLKYLPAYLSQLEMESNGKSTTQEGELVDYATCPILWGELGPNAQHAFYQLLHQGTEAVQCDFIAPIRRYEQIRDPQARHYFQGQHRLALANCLAQSRLLMLGDAAVPDQHTQRDAHLFYRGNQPSSTLLLDELTPSSLGQLLALYEHKVFVQASIWGINPFDQWGVELGKKIALSTEQALLGQTQMAFDPSTEGLLALCLSSDPLQGTH</sequence>
<feature type="active site" evidence="7">
    <location>
        <position position="387"/>
    </location>
</feature>
<dbReference type="NCBIfam" id="NF001211">
    <property type="entry name" value="PRK00179.1"/>
    <property type="match status" value="1"/>
</dbReference>
<evidence type="ECO:0000256" key="2">
    <source>
        <dbReference type="ARBA" id="ARBA00006604"/>
    </source>
</evidence>
<dbReference type="Gene3D" id="3.40.50.10490">
    <property type="entry name" value="Glucose-6-phosphate isomerase like protein, domain 1"/>
    <property type="match status" value="2"/>
</dbReference>
<organism evidence="9 10">
    <name type="scientific">Marinospirillum alkalitolerans</name>
    <dbReference type="NCBI Taxonomy" id="3123374"/>
    <lineage>
        <taxon>Bacteria</taxon>
        <taxon>Pseudomonadati</taxon>
        <taxon>Pseudomonadota</taxon>
        <taxon>Gammaproteobacteria</taxon>
        <taxon>Oceanospirillales</taxon>
        <taxon>Oceanospirillaceae</taxon>
        <taxon>Marinospirillum</taxon>
    </lineage>
</organism>
<dbReference type="PROSITE" id="PS00174">
    <property type="entry name" value="P_GLUCOSE_ISOMERASE_2"/>
    <property type="match status" value="1"/>
</dbReference>
<dbReference type="GO" id="GO:0004347">
    <property type="term" value="F:glucose-6-phosphate isomerase activity"/>
    <property type="evidence" value="ECO:0007669"/>
    <property type="project" value="UniProtKB-EC"/>
</dbReference>
<dbReference type="InterPro" id="IPR046348">
    <property type="entry name" value="SIS_dom_sf"/>
</dbReference>
<dbReference type="InterPro" id="IPR035476">
    <property type="entry name" value="SIS_PGI_1"/>
</dbReference>
<protein>
    <recommendedName>
        <fullName evidence="7">Glucose-6-phosphate isomerase</fullName>
        <shortName evidence="7">GPI</shortName>
        <ecNumber evidence="7">5.3.1.9</ecNumber>
    </recommendedName>
    <alternativeName>
        <fullName evidence="7">Phosphoglucose isomerase</fullName>
        <shortName evidence="7">PGI</shortName>
    </alternativeName>
    <alternativeName>
        <fullName evidence="7">Phosphohexose isomerase</fullName>
        <shortName evidence="7">PHI</shortName>
    </alternativeName>
</protein>
<evidence type="ECO:0000256" key="6">
    <source>
        <dbReference type="ARBA" id="ARBA00029321"/>
    </source>
</evidence>
<dbReference type="HAMAP" id="MF_00473">
    <property type="entry name" value="G6P_isomerase"/>
    <property type="match status" value="1"/>
</dbReference>
<accession>A0ABW8PXQ3</accession>
<comment type="caution">
    <text evidence="9">The sequence shown here is derived from an EMBL/GenBank/DDBJ whole genome shotgun (WGS) entry which is preliminary data.</text>
</comment>
<evidence type="ECO:0000256" key="5">
    <source>
        <dbReference type="ARBA" id="ARBA00023235"/>
    </source>
</evidence>
<dbReference type="PANTHER" id="PTHR11469:SF1">
    <property type="entry name" value="GLUCOSE-6-PHOSPHATE ISOMERASE"/>
    <property type="match status" value="1"/>
</dbReference>
<dbReference type="Proteomes" id="UP001621714">
    <property type="component" value="Unassembled WGS sequence"/>
</dbReference>
<dbReference type="CDD" id="cd05016">
    <property type="entry name" value="SIS_PGI_2"/>
    <property type="match status" value="1"/>
</dbReference>
<comment type="subcellular location">
    <subcellularLocation>
        <location evidence="7">Cytoplasm</location>
    </subcellularLocation>
</comment>
<name>A0ABW8PXQ3_9GAMM</name>